<reference evidence="11" key="1">
    <citation type="submission" date="2020-07" db="EMBL/GenBank/DDBJ databases">
        <title>Complete genome sequencing of Coprobacter sp. strain 2CBH44.</title>
        <authorList>
            <person name="Sakamoto M."/>
            <person name="Murakami T."/>
            <person name="Mori H."/>
        </authorList>
    </citation>
    <scope>NUCLEOTIDE SEQUENCE [LARGE SCALE GENOMIC DNA]</scope>
    <source>
        <strain evidence="11">2CBH44</strain>
    </source>
</reference>
<evidence type="ECO:0000256" key="3">
    <source>
        <dbReference type="ARBA" id="ARBA00022452"/>
    </source>
</evidence>
<dbReference type="Gene3D" id="2.170.130.10">
    <property type="entry name" value="TonB-dependent receptor, plug domain"/>
    <property type="match status" value="1"/>
</dbReference>
<dbReference type="InterPro" id="IPR008969">
    <property type="entry name" value="CarboxyPept-like_regulatory"/>
</dbReference>
<evidence type="ECO:0000256" key="6">
    <source>
        <dbReference type="ARBA" id="ARBA00023237"/>
    </source>
</evidence>
<gene>
    <name evidence="10" type="ORF">Cop2CBH44_27850</name>
</gene>
<dbReference type="RefSeq" id="WP_200755051.1">
    <property type="nucleotide sequence ID" value="NZ_AP023322.1"/>
</dbReference>
<dbReference type="AlphaFoldDB" id="A0A7G1I036"/>
<keyword evidence="5 7" id="KW-0472">Membrane</keyword>
<dbReference type="SUPFAM" id="SSF49464">
    <property type="entry name" value="Carboxypeptidase regulatory domain-like"/>
    <property type="match status" value="1"/>
</dbReference>
<keyword evidence="6 7" id="KW-0998">Cell outer membrane</keyword>
<protein>
    <submittedName>
        <fullName evidence="10">SusC/RagA family TonB-linked outer membrane protein</fullName>
    </submittedName>
</protein>
<dbReference type="NCBIfam" id="TIGR04056">
    <property type="entry name" value="OMP_RagA_SusC"/>
    <property type="match status" value="1"/>
</dbReference>
<keyword evidence="11" id="KW-1185">Reference proteome</keyword>
<dbReference type="InterPro" id="IPR012910">
    <property type="entry name" value="Plug_dom"/>
</dbReference>
<evidence type="ECO:0000256" key="4">
    <source>
        <dbReference type="ARBA" id="ARBA00022692"/>
    </source>
</evidence>
<dbReference type="SUPFAM" id="SSF56935">
    <property type="entry name" value="Porins"/>
    <property type="match status" value="1"/>
</dbReference>
<evidence type="ECO:0000256" key="7">
    <source>
        <dbReference type="PROSITE-ProRule" id="PRU01360"/>
    </source>
</evidence>
<dbReference type="Pfam" id="PF07660">
    <property type="entry name" value="STN"/>
    <property type="match status" value="1"/>
</dbReference>
<feature type="domain" description="TonB-dependent receptor plug" evidence="9">
    <location>
        <begin position="214"/>
        <end position="332"/>
    </location>
</feature>
<comment type="similarity">
    <text evidence="7">Belongs to the TonB-dependent receptor family.</text>
</comment>
<evidence type="ECO:0000259" key="9">
    <source>
        <dbReference type="Pfam" id="PF07715"/>
    </source>
</evidence>
<dbReference type="InterPro" id="IPR039426">
    <property type="entry name" value="TonB-dep_rcpt-like"/>
</dbReference>
<dbReference type="Gene3D" id="2.40.170.20">
    <property type="entry name" value="TonB-dependent receptor, beta-barrel domain"/>
    <property type="match status" value="1"/>
</dbReference>
<proteinExistence type="inferred from homology"/>
<dbReference type="InterPro" id="IPR037066">
    <property type="entry name" value="Plug_dom_sf"/>
</dbReference>
<name>A0A7G1I036_9BACT</name>
<dbReference type="InterPro" id="IPR023997">
    <property type="entry name" value="TonB-dep_OMP_SusC/RagA_CS"/>
</dbReference>
<comment type="subcellular location">
    <subcellularLocation>
        <location evidence="1 7">Cell outer membrane</location>
        <topology evidence="1 7">Multi-pass membrane protein</topology>
    </subcellularLocation>
</comment>
<accession>A0A7G1I036</accession>
<evidence type="ECO:0000313" key="11">
    <source>
        <dbReference type="Proteomes" id="UP000594042"/>
    </source>
</evidence>
<dbReference type="Pfam" id="PF13715">
    <property type="entry name" value="CarbopepD_reg_2"/>
    <property type="match status" value="1"/>
</dbReference>
<evidence type="ECO:0000256" key="2">
    <source>
        <dbReference type="ARBA" id="ARBA00022448"/>
    </source>
</evidence>
<dbReference type="Gene3D" id="2.60.40.1120">
    <property type="entry name" value="Carboxypeptidase-like, regulatory domain"/>
    <property type="match status" value="1"/>
</dbReference>
<evidence type="ECO:0000313" key="10">
    <source>
        <dbReference type="EMBL" id="BCI64432.1"/>
    </source>
</evidence>
<dbReference type="NCBIfam" id="TIGR04057">
    <property type="entry name" value="SusC_RagA_signa"/>
    <property type="match status" value="1"/>
</dbReference>
<sequence length="1130" mass="127142">MKMKRKLKIVIPVILSLLFFYGGKIHAQKNITVHIKDKTFAEALQILKEASGYQFFYTNQLVDNKKKITISADNIDLRIVLKRICHPLNLQFSVIDNTVVISKNTRPTEKEIPGKYKVSGTILDENKHPLSGAVIIQDENGFSKNTTVSDDEGNYSLMLDSPNNKMTVSFIGYKKRTLRPNGKIVLDIELEPDVVEIDNAVVIGYYPKAKNSFTGTAVSVKGDELRAVNNTNLFEGLKVFDPSFQVVDVRGVFGSDPNHIPDQIEIRGQNSFPDISQSNLQTVTSLPIFILDGFEISVQKVYDLDMNRIQSVTILKDASASAIYGSRAANGVIVIETKSPESGVLQVSYTLNSGLQIPDLSSYNLMNAAEMLEFQKAAGVFDATEPGEDPGNKLNSYNLIKKEIMSGTDTYWLSKPLQVGFQHKHTIFIDGSVTRMKEEKGNMRYSVNLGYGQTNGVMKGSTRSTYEAGTKLMYNSSKIFITNDMQFSMVKSTESPYGSFSTYTSALPYFREKDENGNYYRTLSLNNVAPPGMELGVSPIQQSPMYEAKYLNSFTAGETMSFTNNTGINWSVTSDFRIKGNFSVSYDFDRDDIFLSPQSFTYINNNDNSINNPDVLYNRGKYDLSNSNTLAYNGNIVASYSHSFGKHDIQAILGGEIRQSQSNSDGYIVTGFMGDALDYLSYAAQYEQYGRPSGVESTTRSLGAFTNLNYSYDNRYLVDLTARMDGSSLYGKNQQSAPYWSTGIRWNIHNEAFLEGNANFKKLALRANIGTTGNQNFSKNQAMSLYYYQTPVYGGYFGAIISTLGNPDLKGQTTFNRNIGVETTLFNNKLNLDFNYYYNTTTGNLTDITIAPSIGFSSYKTNMGDLTNKGIDFSLSYAPIRTKNMLLNFTLNGTHNQNKITKISDTLKKYNETINQKIEEDEKNEYTTVFLFKEGESMNTIYAVRSLGIDPGTGKEIFLDKNGAKTFIWNAEDQVPVGVNEPILQGYIGANFRYKAWEFGTNFNYSFGADKYNYTLHQRIENVDYMVNNDKRALTERWKQPGDIARYKAINDNSETKASSRFVQKERRLSLTSLRVSYTLPQELLRNKVLSMLRLSVTCNELFYWSTIRQERGLSYPFARSVNFSAQVNF</sequence>
<feature type="domain" description="Secretin/TonB short N-terminal" evidence="8">
    <location>
        <begin position="53"/>
        <end position="103"/>
    </location>
</feature>
<dbReference type="Pfam" id="PF07715">
    <property type="entry name" value="Plug"/>
    <property type="match status" value="1"/>
</dbReference>
<dbReference type="InterPro" id="IPR023996">
    <property type="entry name" value="TonB-dep_OMP_SusC/RagA"/>
</dbReference>
<dbReference type="KEGG" id="copr:Cop2CBH44_27850"/>
<dbReference type="PROSITE" id="PS52016">
    <property type="entry name" value="TONB_DEPENDENT_REC_3"/>
    <property type="match status" value="1"/>
</dbReference>
<dbReference type="Proteomes" id="UP000594042">
    <property type="component" value="Chromosome"/>
</dbReference>
<dbReference type="InterPro" id="IPR036942">
    <property type="entry name" value="Beta-barrel_TonB_sf"/>
</dbReference>
<dbReference type="InterPro" id="IPR011662">
    <property type="entry name" value="Secretin/TonB_short_N"/>
</dbReference>
<evidence type="ECO:0000256" key="1">
    <source>
        <dbReference type="ARBA" id="ARBA00004571"/>
    </source>
</evidence>
<keyword evidence="4 7" id="KW-0812">Transmembrane</keyword>
<evidence type="ECO:0000256" key="5">
    <source>
        <dbReference type="ARBA" id="ARBA00023136"/>
    </source>
</evidence>
<dbReference type="EMBL" id="AP023322">
    <property type="protein sequence ID" value="BCI64432.1"/>
    <property type="molecule type" value="Genomic_DNA"/>
</dbReference>
<dbReference type="GO" id="GO:0009279">
    <property type="term" value="C:cell outer membrane"/>
    <property type="evidence" value="ECO:0007669"/>
    <property type="project" value="UniProtKB-SubCell"/>
</dbReference>
<organism evidence="10 11">
    <name type="scientific">Coprobacter secundus subsp. similis</name>
    <dbReference type="NCBI Taxonomy" id="2751153"/>
    <lineage>
        <taxon>Bacteria</taxon>
        <taxon>Pseudomonadati</taxon>
        <taxon>Bacteroidota</taxon>
        <taxon>Bacteroidia</taxon>
        <taxon>Bacteroidales</taxon>
        <taxon>Barnesiellaceae</taxon>
        <taxon>Coprobacter</taxon>
    </lineage>
</organism>
<evidence type="ECO:0000259" key="8">
    <source>
        <dbReference type="Pfam" id="PF07660"/>
    </source>
</evidence>
<keyword evidence="3 7" id="KW-1134">Transmembrane beta strand</keyword>
<keyword evidence="2 7" id="KW-0813">Transport</keyword>